<reference evidence="3" key="1">
    <citation type="submission" date="2023-10" db="EMBL/GenBank/DDBJ databases">
        <title>Genome assemblies of two species of porcelain crab, Petrolisthes cinctipes and Petrolisthes manimaculis (Anomura: Porcellanidae).</title>
        <authorList>
            <person name="Angst P."/>
        </authorList>
    </citation>
    <scope>NUCLEOTIDE SEQUENCE</scope>
    <source>
        <strain evidence="3">PB745_01</strain>
        <tissue evidence="3">Gill</tissue>
    </source>
</reference>
<dbReference type="SUPFAM" id="SSF50630">
    <property type="entry name" value="Acid proteases"/>
    <property type="match status" value="1"/>
</dbReference>
<gene>
    <name evidence="3" type="ORF">Pcinc_001323</name>
    <name evidence="2" type="ORF">Pcinc_003552</name>
</gene>
<dbReference type="PANTHER" id="PTHR19963">
    <property type="entry name" value="CCHC-TYPE DOMAIN-CONTAINING PROTEIN"/>
    <property type="match status" value="1"/>
</dbReference>
<evidence type="ECO:0000313" key="3">
    <source>
        <dbReference type="EMBL" id="KAK3894928.1"/>
    </source>
</evidence>
<organism evidence="3 4">
    <name type="scientific">Petrolisthes cinctipes</name>
    <name type="common">Flat porcelain crab</name>
    <dbReference type="NCBI Taxonomy" id="88211"/>
    <lineage>
        <taxon>Eukaryota</taxon>
        <taxon>Metazoa</taxon>
        <taxon>Ecdysozoa</taxon>
        <taxon>Arthropoda</taxon>
        <taxon>Crustacea</taxon>
        <taxon>Multicrustacea</taxon>
        <taxon>Malacostraca</taxon>
        <taxon>Eumalacostraca</taxon>
        <taxon>Eucarida</taxon>
        <taxon>Decapoda</taxon>
        <taxon>Pleocyemata</taxon>
        <taxon>Anomura</taxon>
        <taxon>Galatheoidea</taxon>
        <taxon>Porcellanidae</taxon>
        <taxon>Petrolisthes</taxon>
    </lineage>
</organism>
<evidence type="ECO:0000313" key="2">
    <source>
        <dbReference type="EMBL" id="KAK3892576.1"/>
    </source>
</evidence>
<dbReference type="Proteomes" id="UP001286313">
    <property type="component" value="Unassembled WGS sequence"/>
</dbReference>
<dbReference type="InterPro" id="IPR021109">
    <property type="entry name" value="Peptidase_aspartic_dom_sf"/>
</dbReference>
<name>A0AAE1GKB3_PETCI</name>
<dbReference type="PANTHER" id="PTHR19963:SF30">
    <property type="entry name" value="ENDONUCLEASE_EXONUCLEASE_PHOSPHATASE DOMAIN-CONTAINING PROTEIN"/>
    <property type="match status" value="1"/>
</dbReference>
<dbReference type="EMBL" id="JAWQEG010000079">
    <property type="protein sequence ID" value="KAK3894928.1"/>
    <property type="molecule type" value="Genomic_DNA"/>
</dbReference>
<dbReference type="CDD" id="cd00303">
    <property type="entry name" value="retropepsin_like"/>
    <property type="match status" value="1"/>
</dbReference>
<accession>A0AAE1GKB3</accession>
<dbReference type="Gene3D" id="2.40.70.10">
    <property type="entry name" value="Acid Proteases"/>
    <property type="match status" value="1"/>
</dbReference>
<dbReference type="AlphaFoldDB" id="A0AAE1GKB3"/>
<feature type="region of interest" description="Disordered" evidence="1">
    <location>
        <begin position="125"/>
        <end position="145"/>
    </location>
</feature>
<protein>
    <submittedName>
        <fullName evidence="3">Uncharacterized protein</fullName>
    </submittedName>
</protein>
<evidence type="ECO:0000256" key="1">
    <source>
        <dbReference type="SAM" id="MobiDB-lite"/>
    </source>
</evidence>
<comment type="caution">
    <text evidence="3">The sequence shown here is derived from an EMBL/GenBank/DDBJ whole genome shotgun (WGS) entry which is preliminary data.</text>
</comment>
<dbReference type="EMBL" id="JAWQEG010000251">
    <property type="protein sequence ID" value="KAK3892576.1"/>
    <property type="molecule type" value="Genomic_DNA"/>
</dbReference>
<sequence>MEILGQLSVEERKSYRSLVEVLERRYGTMSQTEVYRARFWSRVRARGEPLQQLAHDLESMAHKAYPGAAPNMLVILLRVQFIDVLDTVELKVQVKQAQPRNMQEALARALEFESYVRRPERSGKLVKAGEKGQPPAGVSQIAPSPRRCKRTTIDSVRVDGRIDGKKCSLVIDSASEQTFLRPDVLHHRYLPESSEQLCGVSGHCAELKGPLEARIEVTGQEATLPVYVAEMEDQCLLGLDYLLSMECELNFCSMKLKVRGNSVPVTAARHTRSGGEVRALRNITLVQSEQFF</sequence>
<evidence type="ECO:0000313" key="4">
    <source>
        <dbReference type="Proteomes" id="UP001286313"/>
    </source>
</evidence>
<proteinExistence type="predicted"/>
<keyword evidence="4" id="KW-1185">Reference proteome</keyword>